<sequence length="32" mass="3619">MIGKCLNLETEQTIAFSTTILKVACKLHMPFH</sequence>
<dbReference type="EMBL" id="JRRC01093881">
    <property type="protein sequence ID" value="KHF99763.1"/>
    <property type="molecule type" value="Genomic_DNA"/>
</dbReference>
<evidence type="ECO:0000313" key="1">
    <source>
        <dbReference type="EMBL" id="KHF99763.1"/>
    </source>
</evidence>
<dbReference type="Proteomes" id="UP000032142">
    <property type="component" value="Unassembled WGS sequence"/>
</dbReference>
<evidence type="ECO:0000313" key="2">
    <source>
        <dbReference type="Proteomes" id="UP000032142"/>
    </source>
</evidence>
<organism evidence="1 2">
    <name type="scientific">Gossypium arboreum</name>
    <name type="common">Tree cotton</name>
    <name type="synonym">Gossypium nanking</name>
    <dbReference type="NCBI Taxonomy" id="29729"/>
    <lineage>
        <taxon>Eukaryota</taxon>
        <taxon>Viridiplantae</taxon>
        <taxon>Streptophyta</taxon>
        <taxon>Embryophyta</taxon>
        <taxon>Tracheophyta</taxon>
        <taxon>Spermatophyta</taxon>
        <taxon>Magnoliopsida</taxon>
        <taxon>eudicotyledons</taxon>
        <taxon>Gunneridae</taxon>
        <taxon>Pentapetalae</taxon>
        <taxon>rosids</taxon>
        <taxon>malvids</taxon>
        <taxon>Malvales</taxon>
        <taxon>Malvaceae</taxon>
        <taxon>Malvoideae</taxon>
        <taxon>Gossypium</taxon>
    </lineage>
</organism>
<accession>A0A0B0MJZ8</accession>
<comment type="caution">
    <text evidence="1">The sequence shown here is derived from an EMBL/GenBank/DDBJ whole genome shotgun (WGS) entry which is preliminary data.</text>
</comment>
<proteinExistence type="predicted"/>
<dbReference type="AlphaFoldDB" id="A0A0B0MJZ8"/>
<keyword evidence="2" id="KW-1185">Reference proteome</keyword>
<gene>
    <name evidence="1" type="ORF">F383_20369</name>
</gene>
<name>A0A0B0MJZ8_GOSAR</name>
<reference evidence="2" key="1">
    <citation type="submission" date="2014-09" db="EMBL/GenBank/DDBJ databases">
        <authorList>
            <person name="Mudge J."/>
            <person name="Ramaraj T."/>
            <person name="Lindquist I.E."/>
            <person name="Bharti A.K."/>
            <person name="Sundararajan A."/>
            <person name="Cameron C.T."/>
            <person name="Woodward J.E."/>
            <person name="May G.D."/>
            <person name="Brubaker C."/>
            <person name="Broadhvest J."/>
            <person name="Wilkins T.A."/>
        </authorList>
    </citation>
    <scope>NUCLEOTIDE SEQUENCE</scope>
    <source>
        <strain evidence="2">cv. AKA8401</strain>
    </source>
</reference>
<protein>
    <submittedName>
        <fullName evidence="1">Uncharacterized protein</fullName>
    </submittedName>
</protein>